<sequence>MREIEEDVLDHHSGCGIVRSIRQKLSMFDLGFVDFAVIILCPKKFSNIQSGSVLLENCENILEYFVKRPETTSFSVSSNIRHERPLEELSENKSLLDIEITFTQIGICVTNLNSFNVTSDSPGVETVCRTERIPGDLCFWEERGEKNSLFTSCGLGVIKISLHLFKVEVLSTDLISDIFLQGPTKCQKIRKFMDQLGWMPADSYLTTKNKV</sequence>
<name>A0AAV4MN15_CAEEX</name>
<evidence type="ECO:0000313" key="1">
    <source>
        <dbReference type="EMBL" id="GIX73235.1"/>
    </source>
</evidence>
<reference evidence="1 2" key="1">
    <citation type="submission" date="2021-06" db="EMBL/GenBank/DDBJ databases">
        <title>Caerostris extrusa draft genome.</title>
        <authorList>
            <person name="Kono N."/>
            <person name="Arakawa K."/>
        </authorList>
    </citation>
    <scope>NUCLEOTIDE SEQUENCE [LARGE SCALE GENOMIC DNA]</scope>
</reference>
<keyword evidence="2" id="KW-1185">Reference proteome</keyword>
<accession>A0AAV4MN15</accession>
<gene>
    <name evidence="1" type="ORF">CEXT_274991</name>
</gene>
<comment type="caution">
    <text evidence="1">The sequence shown here is derived from an EMBL/GenBank/DDBJ whole genome shotgun (WGS) entry which is preliminary data.</text>
</comment>
<proteinExistence type="predicted"/>
<evidence type="ECO:0000313" key="2">
    <source>
        <dbReference type="Proteomes" id="UP001054945"/>
    </source>
</evidence>
<protein>
    <submittedName>
        <fullName evidence="1">Uncharacterized protein</fullName>
    </submittedName>
</protein>
<dbReference type="EMBL" id="BPLR01002390">
    <property type="protein sequence ID" value="GIX73235.1"/>
    <property type="molecule type" value="Genomic_DNA"/>
</dbReference>
<dbReference type="AlphaFoldDB" id="A0AAV4MN15"/>
<dbReference type="Proteomes" id="UP001054945">
    <property type="component" value="Unassembled WGS sequence"/>
</dbReference>
<organism evidence="1 2">
    <name type="scientific">Caerostris extrusa</name>
    <name type="common">Bark spider</name>
    <name type="synonym">Caerostris bankana</name>
    <dbReference type="NCBI Taxonomy" id="172846"/>
    <lineage>
        <taxon>Eukaryota</taxon>
        <taxon>Metazoa</taxon>
        <taxon>Ecdysozoa</taxon>
        <taxon>Arthropoda</taxon>
        <taxon>Chelicerata</taxon>
        <taxon>Arachnida</taxon>
        <taxon>Araneae</taxon>
        <taxon>Araneomorphae</taxon>
        <taxon>Entelegynae</taxon>
        <taxon>Araneoidea</taxon>
        <taxon>Araneidae</taxon>
        <taxon>Caerostris</taxon>
    </lineage>
</organism>